<dbReference type="InterPro" id="IPR013155">
    <property type="entry name" value="M/V/L/I-tRNA-synth_anticd-bd"/>
</dbReference>
<dbReference type="PANTHER" id="PTHR45794">
    <property type="entry name" value="LEUCYL-TRNA SYNTHETASE"/>
    <property type="match status" value="1"/>
</dbReference>
<keyword evidence="14" id="KW-1185">Reference proteome</keyword>
<comment type="similarity">
    <text evidence="1">Belongs to the class-I aminoacyl-tRNA synthetase family.</text>
</comment>
<dbReference type="InterPro" id="IPR004493">
    <property type="entry name" value="Leu-tRNA-synth_Ia_arc/euk"/>
</dbReference>
<evidence type="ECO:0000256" key="8">
    <source>
        <dbReference type="ARBA" id="ARBA00030520"/>
    </source>
</evidence>
<dbReference type="AlphaFoldDB" id="A0A8S2A0G9"/>
<evidence type="ECO:0000256" key="3">
    <source>
        <dbReference type="ARBA" id="ARBA00022598"/>
    </source>
</evidence>
<feature type="region of interest" description="Disordered" evidence="9">
    <location>
        <begin position="448"/>
        <end position="471"/>
    </location>
</feature>
<dbReference type="InterPro" id="IPR009080">
    <property type="entry name" value="tRNAsynth_Ia_anticodon-bd"/>
</dbReference>
<keyword evidence="10" id="KW-0812">Transmembrane</keyword>
<feature type="domain" description="Aminoacyl-tRNA synthetase class Ia" evidence="11">
    <location>
        <begin position="23"/>
        <end position="104"/>
    </location>
</feature>
<evidence type="ECO:0000256" key="5">
    <source>
        <dbReference type="ARBA" id="ARBA00022840"/>
    </source>
</evidence>
<dbReference type="InterPro" id="IPR002300">
    <property type="entry name" value="aa-tRNA-synth_Ia"/>
</dbReference>
<evidence type="ECO:0000256" key="6">
    <source>
        <dbReference type="ARBA" id="ARBA00022917"/>
    </source>
</evidence>
<evidence type="ECO:0000313" key="14">
    <source>
        <dbReference type="Proteomes" id="UP000682877"/>
    </source>
</evidence>
<evidence type="ECO:0000256" key="4">
    <source>
        <dbReference type="ARBA" id="ARBA00022741"/>
    </source>
</evidence>
<keyword evidence="6" id="KW-0648">Protein biosynthesis</keyword>
<dbReference type="EMBL" id="LR999453">
    <property type="protein sequence ID" value="CAE5967912.1"/>
    <property type="molecule type" value="Genomic_DNA"/>
</dbReference>
<evidence type="ECO:0000256" key="1">
    <source>
        <dbReference type="ARBA" id="ARBA00005594"/>
    </source>
</evidence>
<keyword evidence="4" id="KW-0547">Nucleotide-binding</keyword>
<dbReference type="SUPFAM" id="SSF47323">
    <property type="entry name" value="Anticodon-binding domain of a subclass of class I aminoacyl-tRNA synthetases"/>
    <property type="match status" value="1"/>
</dbReference>
<keyword evidence="10" id="KW-0472">Membrane</keyword>
<name>A0A8S2A0G9_ARAAE</name>
<dbReference type="Gene3D" id="3.40.50.620">
    <property type="entry name" value="HUPs"/>
    <property type="match status" value="1"/>
</dbReference>
<accession>A0A8S2A0G9</accession>
<gene>
    <name evidence="13" type="ORF">AARE701A_LOCUS7658</name>
</gene>
<evidence type="ECO:0000313" key="13">
    <source>
        <dbReference type="EMBL" id="CAE5967912.1"/>
    </source>
</evidence>
<evidence type="ECO:0000259" key="11">
    <source>
        <dbReference type="Pfam" id="PF00133"/>
    </source>
</evidence>
<dbReference type="SUPFAM" id="SSF52374">
    <property type="entry name" value="Nucleotidylyl transferase"/>
    <property type="match status" value="1"/>
</dbReference>
<dbReference type="Pfam" id="PF00133">
    <property type="entry name" value="tRNA-synt_1"/>
    <property type="match status" value="1"/>
</dbReference>
<feature type="domain" description="Methionyl/Valyl/Leucyl/Isoleucyl-tRNA synthetase anticodon-binding" evidence="12">
    <location>
        <begin position="170"/>
        <end position="239"/>
    </location>
</feature>
<evidence type="ECO:0000256" key="10">
    <source>
        <dbReference type="SAM" id="Phobius"/>
    </source>
</evidence>
<dbReference type="Pfam" id="PF08264">
    <property type="entry name" value="Anticodon_1"/>
    <property type="match status" value="1"/>
</dbReference>
<dbReference type="EC" id="6.1.1.4" evidence="2"/>
<keyword evidence="10" id="KW-1133">Transmembrane helix</keyword>
<evidence type="ECO:0000256" key="7">
    <source>
        <dbReference type="ARBA" id="ARBA00023146"/>
    </source>
</evidence>
<dbReference type="GO" id="GO:0006429">
    <property type="term" value="P:leucyl-tRNA aminoacylation"/>
    <property type="evidence" value="ECO:0007669"/>
    <property type="project" value="InterPro"/>
</dbReference>
<evidence type="ECO:0000259" key="12">
    <source>
        <dbReference type="Pfam" id="PF08264"/>
    </source>
</evidence>
<keyword evidence="5" id="KW-0067">ATP-binding</keyword>
<dbReference type="GO" id="GO:0005524">
    <property type="term" value="F:ATP binding"/>
    <property type="evidence" value="ECO:0007669"/>
    <property type="project" value="UniProtKB-KW"/>
</dbReference>
<evidence type="ECO:0000256" key="2">
    <source>
        <dbReference type="ARBA" id="ARBA00013164"/>
    </source>
</evidence>
<keyword evidence="3" id="KW-0436">Ligase</keyword>
<feature type="transmembrane region" description="Helical" evidence="10">
    <location>
        <begin position="498"/>
        <end position="521"/>
    </location>
</feature>
<reference evidence="13" key="1">
    <citation type="submission" date="2021-01" db="EMBL/GenBank/DDBJ databases">
        <authorList>
            <person name="Bezrukov I."/>
        </authorList>
    </citation>
    <scope>NUCLEOTIDE SEQUENCE</scope>
</reference>
<proteinExistence type="inferred from homology"/>
<keyword evidence="7" id="KW-0030">Aminoacyl-tRNA synthetase</keyword>
<evidence type="ECO:0000256" key="9">
    <source>
        <dbReference type="SAM" id="MobiDB-lite"/>
    </source>
</evidence>
<dbReference type="PANTHER" id="PTHR45794:SF1">
    <property type="entry name" value="LEUCINE--TRNA LIGASE, CYTOPLASMIC"/>
    <property type="match status" value="1"/>
</dbReference>
<dbReference type="InterPro" id="IPR014729">
    <property type="entry name" value="Rossmann-like_a/b/a_fold"/>
</dbReference>
<dbReference type="GO" id="GO:0004823">
    <property type="term" value="F:leucine-tRNA ligase activity"/>
    <property type="evidence" value="ECO:0007669"/>
    <property type="project" value="UniProtKB-EC"/>
</dbReference>
<organism evidence="13 14">
    <name type="scientific">Arabidopsis arenosa</name>
    <name type="common">Sand rock-cress</name>
    <name type="synonym">Cardaminopsis arenosa</name>
    <dbReference type="NCBI Taxonomy" id="38785"/>
    <lineage>
        <taxon>Eukaryota</taxon>
        <taxon>Viridiplantae</taxon>
        <taxon>Streptophyta</taxon>
        <taxon>Embryophyta</taxon>
        <taxon>Tracheophyta</taxon>
        <taxon>Spermatophyta</taxon>
        <taxon>Magnoliopsida</taxon>
        <taxon>eudicotyledons</taxon>
        <taxon>Gunneridae</taxon>
        <taxon>Pentapetalae</taxon>
        <taxon>rosids</taxon>
        <taxon>malvids</taxon>
        <taxon>Brassicales</taxon>
        <taxon>Brassicaceae</taxon>
        <taxon>Camelineae</taxon>
        <taxon>Arabidopsis</taxon>
    </lineage>
</organism>
<dbReference type="Proteomes" id="UP000682877">
    <property type="component" value="Chromosome 3"/>
</dbReference>
<protein>
    <recommendedName>
        <fullName evidence="2">leucine--tRNA ligase</fullName>
        <ecNumber evidence="2">6.1.1.4</ecNumber>
    </recommendedName>
    <alternativeName>
        <fullName evidence="8">Leucyl-tRNA synthetase</fullName>
    </alternativeName>
</protein>
<sequence length="531" mass="60815">MASSETKSYARRDRLLEIEVAVRKWWEDDEVFKSESRENLPKPEEKFFSTFPFPCMNGYLHTGHAFSLSKVDFASAYHRLRDANVLLPFGFHCTGMPIKASADKLSREIQQFGNPPVFSAQDDTIKQAPETQEESCDMLIKEALKNGFYDLQAARDEYGLSCGSGGMNHDLILHFMDVQTHLIEPIRPQFAEYVWRKLFKKEGCVVTAGWPTSDEPDLVLKSANKYLQDSIVLMRKLLQKQLLEILAERREILQKEGQSENFKQIQKLCMPFLKFKKDEAISIGPQALKLRLPFGEIEVLQSNMDLIKRQENPPSPGNPTAIFVTRHHSIISRIADWEGIKKSRSVREFDNYATRLVAKFDGKQNIVLATTTHGGHLAYYEGMTATSMWWARAVQEYFEVLLSSPFADRRRKMQIIPEPVGSLIDQGPFVDAREDRMVVAASEVDTRRADAEQEDSAQIDEKTSNHPHKVNTPQVYSSLLGPLKKRVDELSRYSRKSIWLLAYIAIVTTWPLLGPALLLSIKKRFREIIEK</sequence>